<evidence type="ECO:0000256" key="1">
    <source>
        <dbReference type="SAM" id="MobiDB-lite"/>
    </source>
</evidence>
<feature type="region of interest" description="Disordered" evidence="1">
    <location>
        <begin position="141"/>
        <end position="194"/>
    </location>
</feature>
<feature type="compositionally biased region" description="Low complexity" evidence="1">
    <location>
        <begin position="162"/>
        <end position="175"/>
    </location>
</feature>
<proteinExistence type="predicted"/>
<organism evidence="2 3">
    <name type="scientific">Schistosoma margrebowiei</name>
    <dbReference type="NCBI Taxonomy" id="48269"/>
    <lineage>
        <taxon>Eukaryota</taxon>
        <taxon>Metazoa</taxon>
        <taxon>Spiralia</taxon>
        <taxon>Lophotrochozoa</taxon>
        <taxon>Platyhelminthes</taxon>
        <taxon>Trematoda</taxon>
        <taxon>Digenea</taxon>
        <taxon>Strigeidida</taxon>
        <taxon>Schistosomatoidea</taxon>
        <taxon>Schistosomatidae</taxon>
        <taxon>Schistosoma</taxon>
    </lineage>
</organism>
<accession>A0A183MW20</accession>
<protein>
    <submittedName>
        <fullName evidence="2">Uncharacterized protein</fullName>
    </submittedName>
</protein>
<dbReference type="Proteomes" id="UP000277204">
    <property type="component" value="Unassembled WGS sequence"/>
</dbReference>
<dbReference type="STRING" id="48269.A0A183MW20"/>
<evidence type="ECO:0000313" key="2">
    <source>
        <dbReference type="EMBL" id="VDP34810.1"/>
    </source>
</evidence>
<feature type="compositionally biased region" description="Basic and acidic residues" evidence="1">
    <location>
        <begin position="185"/>
        <end position="194"/>
    </location>
</feature>
<keyword evidence="3" id="KW-1185">Reference proteome</keyword>
<dbReference type="PANTHER" id="PTHR38681:SF1">
    <property type="entry name" value="RETROVIRUS-RELATED POL POLYPROTEIN FROM TRANSPOSON 412-LIKE PROTEIN"/>
    <property type="match status" value="1"/>
</dbReference>
<reference evidence="2 3" key="1">
    <citation type="submission" date="2018-11" db="EMBL/GenBank/DDBJ databases">
        <authorList>
            <consortium name="Pathogen Informatics"/>
        </authorList>
    </citation>
    <scope>NUCLEOTIDE SEQUENCE [LARGE SCALE GENOMIC DNA]</scope>
    <source>
        <strain evidence="2 3">Zambia</strain>
    </source>
</reference>
<dbReference type="AlphaFoldDB" id="A0A183MW20"/>
<gene>
    <name evidence="2" type="ORF">SMRZ_LOCUS20245</name>
</gene>
<evidence type="ECO:0000313" key="3">
    <source>
        <dbReference type="Proteomes" id="UP000277204"/>
    </source>
</evidence>
<dbReference type="PANTHER" id="PTHR38681">
    <property type="entry name" value="RETROVIRUS-RELATED POL POLYPROTEIN FROM TRANSPOSON 412-LIKE PROTEIN-RELATED"/>
    <property type="match status" value="1"/>
</dbReference>
<dbReference type="EMBL" id="UZAI01018232">
    <property type="protein sequence ID" value="VDP34810.1"/>
    <property type="molecule type" value="Genomic_DNA"/>
</dbReference>
<name>A0A183MW20_9TREM</name>
<sequence length="194" mass="21497">MSVKADIQCSAAERVYGTTLRLLGEFFTSRSRHDFGKSDQVQRLSAFMRTLSTVSSRIQHRQVALPRALSTCSHVFIRVYSVHKPLQQPYEGSFHVIARHKKTFKVDQHGRVDIVSIDRPKPAYVSDSALSDNFRFNARPIKPNGGILKSSPDPKLVTPEISFSRPSQHASSASSTDETTVTSRSSDHAASDPG</sequence>